<organism evidence="2 3">
    <name type="scientific">Mariniblastus fucicola</name>
    <dbReference type="NCBI Taxonomy" id="980251"/>
    <lineage>
        <taxon>Bacteria</taxon>
        <taxon>Pseudomonadati</taxon>
        <taxon>Planctomycetota</taxon>
        <taxon>Planctomycetia</taxon>
        <taxon>Pirellulales</taxon>
        <taxon>Pirellulaceae</taxon>
        <taxon>Mariniblastus</taxon>
    </lineage>
</organism>
<feature type="transmembrane region" description="Helical" evidence="1">
    <location>
        <begin position="129"/>
        <end position="148"/>
    </location>
</feature>
<evidence type="ECO:0008006" key="4">
    <source>
        <dbReference type="Google" id="ProtNLM"/>
    </source>
</evidence>
<dbReference type="AlphaFoldDB" id="A0A5B9P3H2"/>
<feature type="transmembrane region" description="Helical" evidence="1">
    <location>
        <begin position="160"/>
        <end position="181"/>
    </location>
</feature>
<dbReference type="KEGG" id="mff:MFFC18_05850"/>
<keyword evidence="1" id="KW-0812">Transmembrane</keyword>
<evidence type="ECO:0000313" key="2">
    <source>
        <dbReference type="EMBL" id="QEG20734.1"/>
    </source>
</evidence>
<keyword evidence="1" id="KW-1133">Transmembrane helix</keyword>
<dbReference type="Proteomes" id="UP000322214">
    <property type="component" value="Chromosome"/>
</dbReference>
<name>A0A5B9P3H2_9BACT</name>
<proteinExistence type="predicted"/>
<feature type="transmembrane region" description="Helical" evidence="1">
    <location>
        <begin position="59"/>
        <end position="76"/>
    </location>
</feature>
<dbReference type="EMBL" id="CP042912">
    <property type="protein sequence ID" value="QEG20734.1"/>
    <property type="molecule type" value="Genomic_DNA"/>
</dbReference>
<dbReference type="RefSeq" id="WP_075085315.1">
    <property type="nucleotide sequence ID" value="NZ_CP042912.1"/>
</dbReference>
<keyword evidence="3" id="KW-1185">Reference proteome</keyword>
<evidence type="ECO:0000256" key="1">
    <source>
        <dbReference type="SAM" id="Phobius"/>
    </source>
</evidence>
<dbReference type="OrthoDB" id="9768187at2"/>
<accession>A0A5B9P3H2</accession>
<feature type="transmembrane region" description="Helical" evidence="1">
    <location>
        <begin position="88"/>
        <end position="109"/>
    </location>
</feature>
<protein>
    <recommendedName>
        <fullName evidence="4">HEAT repeat protein</fullName>
    </recommendedName>
</protein>
<gene>
    <name evidence="2" type="ORF">MFFC18_05850</name>
</gene>
<reference evidence="2 3" key="1">
    <citation type="submission" date="2019-08" db="EMBL/GenBank/DDBJ databases">
        <title>Deep-cultivation of Planctomycetes and their phenomic and genomic characterization uncovers novel biology.</title>
        <authorList>
            <person name="Wiegand S."/>
            <person name="Jogler M."/>
            <person name="Boedeker C."/>
            <person name="Pinto D."/>
            <person name="Vollmers J."/>
            <person name="Rivas-Marin E."/>
            <person name="Kohn T."/>
            <person name="Peeters S.H."/>
            <person name="Heuer A."/>
            <person name="Rast P."/>
            <person name="Oberbeckmann S."/>
            <person name="Bunk B."/>
            <person name="Jeske O."/>
            <person name="Meyerdierks A."/>
            <person name="Storesund J.E."/>
            <person name="Kallscheuer N."/>
            <person name="Luecker S."/>
            <person name="Lage O.M."/>
            <person name="Pohl T."/>
            <person name="Merkel B.J."/>
            <person name="Hornburger P."/>
            <person name="Mueller R.-W."/>
            <person name="Bruemmer F."/>
            <person name="Labrenz M."/>
            <person name="Spormann A.M."/>
            <person name="Op den Camp H."/>
            <person name="Overmann J."/>
            <person name="Amann R."/>
            <person name="Jetten M.S.M."/>
            <person name="Mascher T."/>
            <person name="Medema M.H."/>
            <person name="Devos D.P."/>
            <person name="Kaster A.-K."/>
            <person name="Ovreas L."/>
            <person name="Rohde M."/>
            <person name="Galperin M.Y."/>
            <person name="Jogler C."/>
        </authorList>
    </citation>
    <scope>NUCLEOTIDE SEQUENCE [LARGE SCALE GENOMIC DNA]</scope>
    <source>
        <strain evidence="2 3">FC18</strain>
    </source>
</reference>
<dbReference type="STRING" id="980251.GCA_001642875_03116"/>
<evidence type="ECO:0000313" key="3">
    <source>
        <dbReference type="Proteomes" id="UP000322214"/>
    </source>
</evidence>
<keyword evidence="1" id="KW-0472">Membrane</keyword>
<sequence length="809" mass="93313">MAGSSLQVDTLDASAIQSREGDSSLEALHCALRPFNRRWMIVFGLYVILSPRPFLEPDFISVTLVLIHATSLAWKLTKIRGDRPVIRAAFYSGMLVYGACWLMMALQIRSTVQDLFLNPYFLAPLWAELWMPLFWFMIFLPVFLSLLIAANRHEPQRSKLFILVSLWLIPLALLVYFFPLLKLAAVAVTTEPSRAQTEAKPIDYAQRDRQEAELWELFRTACVSEFEPSDAWHQSLAEFLSQDRSWFAVHRFTLTEPLLQNAIDRFLLKKYGLETEITAELAARTLDRLGNRVIDNQTAMETIRLAELVAQSLDKEQLITRLTDSHWERWPKFYEGSSREIFQWESVPEIDHLKPWIYAAWYLDEKLNLENPDQYNELERKIGRHRFRLAPPKPTSSAWRMYQRHALSFSNSDTRELASLLETGMLHLEKYREPICGGHESDEFLRRRWLWSMGPQQPFGSTKVKLSEYEMLFLDSKGGAQWRKSNRKYVLDLAQQSIAPNPLLAKSKDQDADTAMAAIANLLSLKTPTDPWPIAPHLEFLFLDHANEPRPSIAMEFWPELDSGIDKIETMHLTVRLQLRLNYLARLWPESTPQMFVDCYLDSPPDVRQRCLLGIYENSVGIPQTIPAEVQLEILSKLKDEVKQSPDGVADGVRLFPGDRESADELESIDYAIANLDCKQGAEMFLKLRSQWFEKIAAIEDDYEVWRRSKFVFADAPHKYIPERRSWKEDRIEALARSDNPLHRSTVARLIQARPLPRYMSLLETLTTDEDSAVRQRAVEVKAFLGNLSAKDTDTGSVELRTGSDVQTN</sequence>